<dbReference type="EMBL" id="WMBB01000004">
    <property type="protein sequence ID" value="MTE13046.1"/>
    <property type="molecule type" value="Genomic_DNA"/>
</dbReference>
<protein>
    <submittedName>
        <fullName evidence="2">Helix-turn-helix domain-containing protein</fullName>
    </submittedName>
</protein>
<sequence length="298" mass="33112">MRGLVVSETGSTLPRRQLGRYLREARSALGMSQDRVAKAADVSTSVLQRLENGITTRLKVRDLQAICEVLEMTGDAAEAMVGLLRQGAETSWWHEYGSLIPATFDVYVGLETAARKIETYQPALVPGLLQTAEYARALMRQGKPEESPVEHERRVELRSRRQAIVTRKYQATTLDVVLHEAVLRSNVGGPKIMAAQLRHLAEIGKLANVAVRVLPFEAGAPLGDPVGQFAILEFDADSKGEPMWPPVVYLESFIGCMYLKKDDDVRRYYRVLGSLQRASLDETASRSLLRQVAKEFSA</sequence>
<dbReference type="GO" id="GO:0003677">
    <property type="term" value="F:DNA binding"/>
    <property type="evidence" value="ECO:0007669"/>
    <property type="project" value="InterPro"/>
</dbReference>
<accession>A0A6I3KVZ8</accession>
<name>A0A6I3KVZ8_9NOCA</name>
<dbReference type="SUPFAM" id="SSF47413">
    <property type="entry name" value="lambda repressor-like DNA-binding domains"/>
    <property type="match status" value="1"/>
</dbReference>
<reference evidence="2 3" key="1">
    <citation type="submission" date="2019-11" db="EMBL/GenBank/DDBJ databases">
        <title>Nocardia sp. nov. CT2-14 isolated from soil.</title>
        <authorList>
            <person name="Kanchanasin P."/>
            <person name="Tanasupawat S."/>
            <person name="Yuki M."/>
            <person name="Kudo T."/>
        </authorList>
    </citation>
    <scope>NUCLEOTIDE SEQUENCE [LARGE SCALE GENOMIC DNA]</scope>
    <source>
        <strain evidence="2 3">CT2-14</strain>
    </source>
</reference>
<evidence type="ECO:0000259" key="1">
    <source>
        <dbReference type="PROSITE" id="PS50943"/>
    </source>
</evidence>
<dbReference type="PROSITE" id="PS50943">
    <property type="entry name" value="HTH_CROC1"/>
    <property type="match status" value="1"/>
</dbReference>
<feature type="domain" description="HTH cro/C1-type" evidence="1">
    <location>
        <begin position="22"/>
        <end position="77"/>
    </location>
</feature>
<dbReference type="SMART" id="SM00530">
    <property type="entry name" value="HTH_XRE"/>
    <property type="match status" value="1"/>
</dbReference>
<dbReference type="InterPro" id="IPR043917">
    <property type="entry name" value="DUF5753"/>
</dbReference>
<dbReference type="Proteomes" id="UP000432464">
    <property type="component" value="Unassembled WGS sequence"/>
</dbReference>
<dbReference type="InterPro" id="IPR010982">
    <property type="entry name" value="Lambda_DNA-bd_dom_sf"/>
</dbReference>
<organism evidence="2 3">
    <name type="scientific">Nocardia aurantiaca</name>
    <dbReference type="NCBI Taxonomy" id="2675850"/>
    <lineage>
        <taxon>Bacteria</taxon>
        <taxon>Bacillati</taxon>
        <taxon>Actinomycetota</taxon>
        <taxon>Actinomycetes</taxon>
        <taxon>Mycobacteriales</taxon>
        <taxon>Nocardiaceae</taxon>
        <taxon>Nocardia</taxon>
    </lineage>
</organism>
<dbReference type="AlphaFoldDB" id="A0A6I3KVZ8"/>
<evidence type="ECO:0000313" key="3">
    <source>
        <dbReference type="Proteomes" id="UP000432464"/>
    </source>
</evidence>
<keyword evidence="3" id="KW-1185">Reference proteome</keyword>
<dbReference type="Pfam" id="PF19054">
    <property type="entry name" value="DUF5753"/>
    <property type="match status" value="1"/>
</dbReference>
<dbReference type="Gene3D" id="1.10.260.40">
    <property type="entry name" value="lambda repressor-like DNA-binding domains"/>
    <property type="match status" value="1"/>
</dbReference>
<dbReference type="CDD" id="cd00093">
    <property type="entry name" value="HTH_XRE"/>
    <property type="match status" value="1"/>
</dbReference>
<dbReference type="RefSeq" id="WP_154787516.1">
    <property type="nucleotide sequence ID" value="NZ_WMBB01000004.1"/>
</dbReference>
<proteinExistence type="predicted"/>
<dbReference type="InterPro" id="IPR001387">
    <property type="entry name" value="Cro/C1-type_HTH"/>
</dbReference>
<gene>
    <name evidence="2" type="ORF">GLP40_09695</name>
</gene>
<dbReference type="Pfam" id="PF13560">
    <property type="entry name" value="HTH_31"/>
    <property type="match status" value="1"/>
</dbReference>
<evidence type="ECO:0000313" key="2">
    <source>
        <dbReference type="EMBL" id="MTE13046.1"/>
    </source>
</evidence>
<comment type="caution">
    <text evidence="2">The sequence shown here is derived from an EMBL/GenBank/DDBJ whole genome shotgun (WGS) entry which is preliminary data.</text>
</comment>